<dbReference type="EMBL" id="JARKIB010000006">
    <property type="protein sequence ID" value="KAJ7779097.1"/>
    <property type="molecule type" value="Genomic_DNA"/>
</dbReference>
<sequence length="186" mass="20396">MRQFVPPGTAVTRLCALAEGDELAEGCARVYCAVGVLRAAEDEEERGRACAVRGVGASSLRRVRRDARVFTQRPAQTRLRSGSSMSPWRCHRCTASARPRASGFHRRHYGVQSARRPPVCSMSISRQVCSTWPGSPGSVGPWVRQTDAWCVVVPPQFTICMQSAPREIIASFNAFNGPFQCPDSLT</sequence>
<dbReference type="Proteomes" id="UP001215598">
    <property type="component" value="Unassembled WGS sequence"/>
</dbReference>
<gene>
    <name evidence="1" type="ORF">B0H16DRAFT_1501156</name>
</gene>
<reference evidence="1" key="1">
    <citation type="submission" date="2023-03" db="EMBL/GenBank/DDBJ databases">
        <title>Massive genome expansion in bonnet fungi (Mycena s.s.) driven by repeated elements and novel gene families across ecological guilds.</title>
        <authorList>
            <consortium name="Lawrence Berkeley National Laboratory"/>
            <person name="Harder C.B."/>
            <person name="Miyauchi S."/>
            <person name="Viragh M."/>
            <person name="Kuo A."/>
            <person name="Thoen E."/>
            <person name="Andreopoulos B."/>
            <person name="Lu D."/>
            <person name="Skrede I."/>
            <person name="Drula E."/>
            <person name="Henrissat B."/>
            <person name="Morin E."/>
            <person name="Kohler A."/>
            <person name="Barry K."/>
            <person name="LaButti K."/>
            <person name="Morin E."/>
            <person name="Salamov A."/>
            <person name="Lipzen A."/>
            <person name="Mereny Z."/>
            <person name="Hegedus B."/>
            <person name="Baldrian P."/>
            <person name="Stursova M."/>
            <person name="Weitz H."/>
            <person name="Taylor A."/>
            <person name="Grigoriev I.V."/>
            <person name="Nagy L.G."/>
            <person name="Martin F."/>
            <person name="Kauserud H."/>
        </authorList>
    </citation>
    <scope>NUCLEOTIDE SEQUENCE</scope>
    <source>
        <strain evidence="1">CBHHK182m</strain>
    </source>
</reference>
<proteinExistence type="predicted"/>
<name>A0AAD7K5Y6_9AGAR</name>
<protein>
    <submittedName>
        <fullName evidence="1">Uncharacterized protein</fullName>
    </submittedName>
</protein>
<accession>A0AAD7K5Y6</accession>
<evidence type="ECO:0000313" key="1">
    <source>
        <dbReference type="EMBL" id="KAJ7779097.1"/>
    </source>
</evidence>
<dbReference type="AlphaFoldDB" id="A0AAD7K5Y6"/>
<comment type="caution">
    <text evidence="1">The sequence shown here is derived from an EMBL/GenBank/DDBJ whole genome shotgun (WGS) entry which is preliminary data.</text>
</comment>
<organism evidence="1 2">
    <name type="scientific">Mycena metata</name>
    <dbReference type="NCBI Taxonomy" id="1033252"/>
    <lineage>
        <taxon>Eukaryota</taxon>
        <taxon>Fungi</taxon>
        <taxon>Dikarya</taxon>
        <taxon>Basidiomycota</taxon>
        <taxon>Agaricomycotina</taxon>
        <taxon>Agaricomycetes</taxon>
        <taxon>Agaricomycetidae</taxon>
        <taxon>Agaricales</taxon>
        <taxon>Marasmiineae</taxon>
        <taxon>Mycenaceae</taxon>
        <taxon>Mycena</taxon>
    </lineage>
</organism>
<keyword evidence="2" id="KW-1185">Reference proteome</keyword>
<evidence type="ECO:0000313" key="2">
    <source>
        <dbReference type="Proteomes" id="UP001215598"/>
    </source>
</evidence>